<comment type="similarity">
    <text evidence="1 4">Belongs to the prolyl-tRNA editing family. YbaK/EbsC subfamily.</text>
</comment>
<evidence type="ECO:0000313" key="6">
    <source>
        <dbReference type="EMBL" id="ASS76487.1"/>
    </source>
</evidence>
<dbReference type="InterPro" id="IPR004369">
    <property type="entry name" value="Prolyl-tRNA_editing_YbaK/EbsC"/>
</dbReference>
<gene>
    <name evidence="6" type="ORF">CIG75_16995</name>
</gene>
<keyword evidence="2 4" id="KW-0648">Protein biosynthesis</keyword>
<dbReference type="NCBIfam" id="TIGR00011">
    <property type="entry name" value="YbaK_EbsC"/>
    <property type="match status" value="1"/>
</dbReference>
<dbReference type="GO" id="GO:0006412">
    <property type="term" value="P:translation"/>
    <property type="evidence" value="ECO:0007669"/>
    <property type="project" value="UniProtKB-KW"/>
</dbReference>
<feature type="domain" description="YbaK/aminoacyl-tRNA synthetase-associated" evidence="5">
    <location>
        <begin position="31"/>
        <end position="145"/>
    </location>
</feature>
<dbReference type="GO" id="GO:0002161">
    <property type="term" value="F:aminoacyl-tRNA deacylase activity"/>
    <property type="evidence" value="ECO:0007669"/>
    <property type="project" value="InterPro"/>
</dbReference>
<evidence type="ECO:0000256" key="4">
    <source>
        <dbReference type="PIRNR" id="PIRNR006181"/>
    </source>
</evidence>
<evidence type="ECO:0000259" key="5">
    <source>
        <dbReference type="Pfam" id="PF04073"/>
    </source>
</evidence>
<organism evidence="6 7">
    <name type="scientific">Tumebacillus algifaecis</name>
    <dbReference type="NCBI Taxonomy" id="1214604"/>
    <lineage>
        <taxon>Bacteria</taxon>
        <taxon>Bacillati</taxon>
        <taxon>Bacillota</taxon>
        <taxon>Bacilli</taxon>
        <taxon>Bacillales</taxon>
        <taxon>Alicyclobacillaceae</taxon>
        <taxon>Tumebacillus</taxon>
    </lineage>
</organism>
<dbReference type="RefSeq" id="WP_094237720.1">
    <property type="nucleotide sequence ID" value="NZ_CP022657.1"/>
</dbReference>
<accession>A0A223D4V7</accession>
<dbReference type="PIRSF" id="PIRSF006181">
    <property type="entry name" value="EbsC_YbaK"/>
    <property type="match status" value="1"/>
</dbReference>
<dbReference type="SUPFAM" id="SSF55826">
    <property type="entry name" value="YbaK/ProRS associated domain"/>
    <property type="match status" value="1"/>
</dbReference>
<proteinExistence type="inferred from homology"/>
<keyword evidence="3 4" id="KW-0456">Lyase</keyword>
<dbReference type="EMBL" id="CP022657">
    <property type="protein sequence ID" value="ASS76487.1"/>
    <property type="molecule type" value="Genomic_DNA"/>
</dbReference>
<evidence type="ECO:0000313" key="7">
    <source>
        <dbReference type="Proteomes" id="UP000214688"/>
    </source>
</evidence>
<dbReference type="AlphaFoldDB" id="A0A223D4V7"/>
<dbReference type="Proteomes" id="UP000214688">
    <property type="component" value="Chromosome"/>
</dbReference>
<evidence type="ECO:0000256" key="1">
    <source>
        <dbReference type="ARBA" id="ARBA00009798"/>
    </source>
</evidence>
<dbReference type="Gene3D" id="3.90.960.10">
    <property type="entry name" value="YbaK/aminoacyl-tRNA synthetase-associated domain"/>
    <property type="match status" value="1"/>
</dbReference>
<dbReference type="GO" id="GO:0016829">
    <property type="term" value="F:lyase activity"/>
    <property type="evidence" value="ECO:0007669"/>
    <property type="project" value="UniProtKB-KW"/>
</dbReference>
<dbReference type="KEGG" id="tab:CIG75_16995"/>
<dbReference type="InterPro" id="IPR007214">
    <property type="entry name" value="YbaK/aa-tRNA-synth-assoc-dom"/>
</dbReference>
<evidence type="ECO:0000256" key="3">
    <source>
        <dbReference type="ARBA" id="ARBA00023239"/>
    </source>
</evidence>
<sequence length="157" mass="17133">MSEKTNAMRKLDSLKIAYQEHYYTHTDAVSGVDVATVLGQNPAHVFKTLVTTGKTGTHYVFLVPVAEELDLKKAAAQVGEKSIEMLKSKDLLGLTGYIHGGCSPIGMKKFFRTVIHASASNLATLIFSGGKIGYQIEVSLDEIKKVIKYELADVIKT</sequence>
<protein>
    <recommendedName>
        <fullName evidence="4">Cys-tRNA(Pro)/Cys-tRNA(Cys) deacylase</fullName>
        <ecNumber evidence="4">4.2.-.-</ecNumber>
    </recommendedName>
</protein>
<keyword evidence="7" id="KW-1185">Reference proteome</keyword>
<dbReference type="PANTHER" id="PTHR30411">
    <property type="entry name" value="CYTOPLASMIC PROTEIN"/>
    <property type="match status" value="1"/>
</dbReference>
<dbReference type="InterPro" id="IPR036754">
    <property type="entry name" value="YbaK/aa-tRNA-synt-asso_dom_sf"/>
</dbReference>
<dbReference type="EC" id="4.2.-.-" evidence="4"/>
<evidence type="ECO:0000256" key="2">
    <source>
        <dbReference type="ARBA" id="ARBA00022917"/>
    </source>
</evidence>
<reference evidence="6 7" key="1">
    <citation type="journal article" date="2015" name="Int. J. Syst. Evol. Microbiol.">
        <title>Tumebacillus algifaecis sp. nov., isolated from decomposing algal scum.</title>
        <authorList>
            <person name="Wu Y.F."/>
            <person name="Zhang B."/>
            <person name="Xing P."/>
            <person name="Wu Q.L."/>
            <person name="Liu S.J."/>
        </authorList>
    </citation>
    <scope>NUCLEOTIDE SEQUENCE [LARGE SCALE GENOMIC DNA]</scope>
    <source>
        <strain evidence="6 7">THMBR28</strain>
    </source>
</reference>
<dbReference type="OrthoDB" id="9809296at2"/>
<dbReference type="PANTHER" id="PTHR30411:SF0">
    <property type="entry name" value="CYS-TRNA(PRO)_CYS-TRNA(CYS) DEACYLASE YBAK"/>
    <property type="match status" value="1"/>
</dbReference>
<name>A0A223D4V7_9BACL</name>
<dbReference type="CDD" id="cd00002">
    <property type="entry name" value="YbaK_deacylase"/>
    <property type="match status" value="1"/>
</dbReference>
<dbReference type="Pfam" id="PF04073">
    <property type="entry name" value="tRNA_edit"/>
    <property type="match status" value="1"/>
</dbReference>